<organism evidence="6 7">
    <name type="scientific">Candidatus Kuenenbacteria bacterium HGW-Kuenenbacteria-1</name>
    <dbReference type="NCBI Taxonomy" id="2013812"/>
    <lineage>
        <taxon>Bacteria</taxon>
        <taxon>Candidatus Kueneniibacteriota</taxon>
    </lineage>
</organism>
<evidence type="ECO:0000259" key="5">
    <source>
        <dbReference type="Pfam" id="PF00496"/>
    </source>
</evidence>
<evidence type="ECO:0000256" key="1">
    <source>
        <dbReference type="ARBA" id="ARBA00005695"/>
    </source>
</evidence>
<reference evidence="6 7" key="1">
    <citation type="journal article" date="2017" name="ISME J.">
        <title>Potential for microbial H2 and metal transformations associated with novel bacteria and archaea in deep terrestrial subsurface sediments.</title>
        <authorList>
            <person name="Hernsdorf A.W."/>
            <person name="Amano Y."/>
            <person name="Miyakawa K."/>
            <person name="Ise K."/>
            <person name="Suzuki Y."/>
            <person name="Anantharaman K."/>
            <person name="Probst A."/>
            <person name="Burstein D."/>
            <person name="Thomas B.C."/>
            <person name="Banfield J.F."/>
        </authorList>
    </citation>
    <scope>NUCLEOTIDE SEQUENCE [LARGE SCALE GENOMIC DNA]</scope>
    <source>
        <strain evidence="6">HGW-Kuenenbacteria-1</strain>
    </source>
</reference>
<dbReference type="GO" id="GO:1904680">
    <property type="term" value="F:peptide transmembrane transporter activity"/>
    <property type="evidence" value="ECO:0007669"/>
    <property type="project" value="TreeGrafter"/>
</dbReference>
<dbReference type="SUPFAM" id="SSF53850">
    <property type="entry name" value="Periplasmic binding protein-like II"/>
    <property type="match status" value="1"/>
</dbReference>
<name>A0A2N1UP24_9BACT</name>
<dbReference type="Proteomes" id="UP000233414">
    <property type="component" value="Unassembled WGS sequence"/>
</dbReference>
<evidence type="ECO:0000313" key="6">
    <source>
        <dbReference type="EMBL" id="PKL72609.1"/>
    </source>
</evidence>
<evidence type="ECO:0000313" key="7">
    <source>
        <dbReference type="Proteomes" id="UP000233414"/>
    </source>
</evidence>
<protein>
    <recommendedName>
        <fullName evidence="5">Solute-binding protein family 5 domain-containing protein</fullName>
    </recommendedName>
</protein>
<evidence type="ECO:0000256" key="4">
    <source>
        <dbReference type="SAM" id="Phobius"/>
    </source>
</evidence>
<dbReference type="Gene3D" id="3.90.76.10">
    <property type="entry name" value="Dipeptide-binding Protein, Domain 1"/>
    <property type="match status" value="1"/>
</dbReference>
<feature type="transmembrane region" description="Helical" evidence="4">
    <location>
        <begin position="58"/>
        <end position="80"/>
    </location>
</feature>
<feature type="domain" description="Solute-binding protein family 5" evidence="5">
    <location>
        <begin position="134"/>
        <end position="529"/>
    </location>
</feature>
<dbReference type="InterPro" id="IPR030678">
    <property type="entry name" value="Peptide/Ni-bd"/>
</dbReference>
<accession>A0A2N1UP24</accession>
<dbReference type="EMBL" id="PGYQ01000002">
    <property type="protein sequence ID" value="PKL72609.1"/>
    <property type="molecule type" value="Genomic_DNA"/>
</dbReference>
<proteinExistence type="inferred from homology"/>
<dbReference type="GO" id="GO:0042597">
    <property type="term" value="C:periplasmic space"/>
    <property type="evidence" value="ECO:0007669"/>
    <property type="project" value="UniProtKB-ARBA"/>
</dbReference>
<evidence type="ECO:0000256" key="2">
    <source>
        <dbReference type="ARBA" id="ARBA00022448"/>
    </source>
</evidence>
<dbReference type="Pfam" id="PF00496">
    <property type="entry name" value="SBP_bac_5"/>
    <property type="match status" value="1"/>
</dbReference>
<dbReference type="GO" id="GO:0043190">
    <property type="term" value="C:ATP-binding cassette (ABC) transporter complex"/>
    <property type="evidence" value="ECO:0007669"/>
    <property type="project" value="InterPro"/>
</dbReference>
<keyword evidence="3" id="KW-0732">Signal</keyword>
<comment type="caution">
    <text evidence="6">The sequence shown here is derived from an EMBL/GenBank/DDBJ whole genome shotgun (WGS) entry which is preliminary data.</text>
</comment>
<comment type="similarity">
    <text evidence="1">Belongs to the bacterial solute-binding protein 5 family.</text>
</comment>
<evidence type="ECO:0000256" key="3">
    <source>
        <dbReference type="ARBA" id="ARBA00022729"/>
    </source>
</evidence>
<dbReference type="PANTHER" id="PTHR30290:SF9">
    <property type="entry name" value="OLIGOPEPTIDE-BINDING PROTEIN APPA"/>
    <property type="match status" value="1"/>
</dbReference>
<keyword evidence="2" id="KW-0813">Transport</keyword>
<sequence length="627" mass="74098">MFIVSSFFNKNFKEKSSFQFSKQKFQVWKLIKQFQSHQFPNLKQSKYLFRFLNKKEKLIIKGLFFLIIFCFLFLFIRLYFSQTIEVPKIGDQYIEGLVGSPQYINPILAPINEVDLDISQLVFSGLLKYNEKQEIVSDLAEKYEISKDQKKYTFFLRKNILWHDKEKFSAEDVVFTIKSIQNPAFKSPLLNNFKGVEVKKIDDYTVQFILEKPLTPFLSSLVIGIIPLHLWNNISPNQANLAIYNLKPIGTGPFQFHSLTKDQRGLIQSYILKKNPFYYNKKSYLNRIVFKFYSDFKEAFLDLKTKKINGLNYLPKDFLSKKLDETISQKDFIFHFLYLPQYMGIFLNQQKNPLLKEKSIREALVLSLDRQKIIDEVLDQGGEIINAPILKNQIGYNSKIKKYNYDPEKAKQLLDKAGWKLKEENQELKIIKKIDTKIEVKKITENIKKSFLYRKNKELKIILSTVDQPENVKVAQMVQKFWQDIGIKINLKIIDFKNIQEEAIKSRNYEALFYGKNVGFDPDPYPFWHSSQINHPGLNLSLYSNKQADQLLEEARKISDLKQREAKYFKFQDILIEDLPAIFLYNPTYTYIVDKKIKGINVSRIINPSDRFIGIENWYLKTKRKFK</sequence>
<dbReference type="GO" id="GO:0015833">
    <property type="term" value="P:peptide transport"/>
    <property type="evidence" value="ECO:0007669"/>
    <property type="project" value="TreeGrafter"/>
</dbReference>
<keyword evidence="4" id="KW-0472">Membrane</keyword>
<dbReference type="AlphaFoldDB" id="A0A2N1UP24"/>
<dbReference type="PIRSF" id="PIRSF002741">
    <property type="entry name" value="MppA"/>
    <property type="match status" value="1"/>
</dbReference>
<dbReference type="Gene3D" id="3.10.105.10">
    <property type="entry name" value="Dipeptide-binding Protein, Domain 3"/>
    <property type="match status" value="1"/>
</dbReference>
<dbReference type="Gene3D" id="3.40.190.10">
    <property type="entry name" value="Periplasmic binding protein-like II"/>
    <property type="match status" value="1"/>
</dbReference>
<keyword evidence="4" id="KW-1133">Transmembrane helix</keyword>
<dbReference type="InterPro" id="IPR000914">
    <property type="entry name" value="SBP_5_dom"/>
</dbReference>
<keyword evidence="4" id="KW-0812">Transmembrane</keyword>
<dbReference type="InterPro" id="IPR039424">
    <property type="entry name" value="SBP_5"/>
</dbReference>
<dbReference type="PANTHER" id="PTHR30290">
    <property type="entry name" value="PERIPLASMIC BINDING COMPONENT OF ABC TRANSPORTER"/>
    <property type="match status" value="1"/>
</dbReference>
<gene>
    <name evidence="6" type="ORF">CVV26_01200</name>
</gene>